<feature type="domain" description="Zn(2)-C6 fungal-type" evidence="2">
    <location>
        <begin position="14"/>
        <end position="46"/>
    </location>
</feature>
<feature type="compositionally biased region" description="Polar residues" evidence="1">
    <location>
        <begin position="63"/>
        <end position="77"/>
    </location>
</feature>
<feature type="region of interest" description="Disordered" evidence="1">
    <location>
        <begin position="48"/>
        <end position="79"/>
    </location>
</feature>
<evidence type="ECO:0000313" key="3">
    <source>
        <dbReference type="EMBL" id="CAG8483389.1"/>
    </source>
</evidence>
<dbReference type="Proteomes" id="UP000789759">
    <property type="component" value="Unassembled WGS sequence"/>
</dbReference>
<dbReference type="Pfam" id="PF00172">
    <property type="entry name" value="Zn_clus"/>
    <property type="match status" value="1"/>
</dbReference>
<protein>
    <submittedName>
        <fullName evidence="3">7100_t:CDS:1</fullName>
    </submittedName>
</protein>
<evidence type="ECO:0000256" key="1">
    <source>
        <dbReference type="SAM" id="MobiDB-lite"/>
    </source>
</evidence>
<organism evidence="3 4">
    <name type="scientific">Cetraspora pellucida</name>
    <dbReference type="NCBI Taxonomy" id="1433469"/>
    <lineage>
        <taxon>Eukaryota</taxon>
        <taxon>Fungi</taxon>
        <taxon>Fungi incertae sedis</taxon>
        <taxon>Mucoromycota</taxon>
        <taxon>Glomeromycotina</taxon>
        <taxon>Glomeromycetes</taxon>
        <taxon>Diversisporales</taxon>
        <taxon>Gigasporaceae</taxon>
        <taxon>Cetraspora</taxon>
    </lineage>
</organism>
<dbReference type="CDD" id="cd00067">
    <property type="entry name" value="GAL4"/>
    <property type="match status" value="1"/>
</dbReference>
<dbReference type="SMART" id="SM00066">
    <property type="entry name" value="GAL4"/>
    <property type="match status" value="1"/>
</dbReference>
<dbReference type="EMBL" id="CAJVQA010000629">
    <property type="protein sequence ID" value="CAG8483389.1"/>
    <property type="molecule type" value="Genomic_DNA"/>
</dbReference>
<dbReference type="InterPro" id="IPR036864">
    <property type="entry name" value="Zn2-C6_fun-type_DNA-bd_sf"/>
</dbReference>
<evidence type="ECO:0000313" key="4">
    <source>
        <dbReference type="Proteomes" id="UP000789759"/>
    </source>
</evidence>
<proteinExistence type="predicted"/>
<dbReference type="PROSITE" id="PS00463">
    <property type="entry name" value="ZN2_CY6_FUNGAL_1"/>
    <property type="match status" value="1"/>
</dbReference>
<dbReference type="AlphaFoldDB" id="A0A9N8WI24"/>
<comment type="caution">
    <text evidence="3">The sequence shown here is derived from an EMBL/GenBank/DDBJ whole genome shotgun (WGS) entry which is preliminary data.</text>
</comment>
<dbReference type="Gene3D" id="4.10.240.10">
    <property type="entry name" value="Zn(2)-C6 fungal-type DNA-binding domain"/>
    <property type="match status" value="1"/>
</dbReference>
<dbReference type="GO" id="GO:0008270">
    <property type="term" value="F:zinc ion binding"/>
    <property type="evidence" value="ECO:0007669"/>
    <property type="project" value="InterPro"/>
</dbReference>
<name>A0A9N8WI24_9GLOM</name>
<feature type="compositionally biased region" description="Basic and acidic residues" evidence="1">
    <location>
        <begin position="48"/>
        <end position="57"/>
    </location>
</feature>
<reference evidence="3" key="1">
    <citation type="submission" date="2021-06" db="EMBL/GenBank/DDBJ databases">
        <authorList>
            <person name="Kallberg Y."/>
            <person name="Tangrot J."/>
            <person name="Rosling A."/>
        </authorList>
    </citation>
    <scope>NUCLEOTIDE SEQUENCE</scope>
    <source>
        <strain evidence="3">FL966</strain>
    </source>
</reference>
<sequence length="106" mass="12218">MSKEPRKRQRSSLACEECRVKKARCSGHLGPTPCIRCQKRNIECRFDEKVPRRGPDPKKRKTLNIQQDGGDNISPSNSDRKFYENESPLYSSCGQIMTSSYHPNSW</sequence>
<gene>
    <name evidence="3" type="ORF">CPELLU_LOCUS1629</name>
</gene>
<keyword evidence="4" id="KW-1185">Reference proteome</keyword>
<accession>A0A9N8WI24</accession>
<evidence type="ECO:0000259" key="2">
    <source>
        <dbReference type="PROSITE" id="PS50048"/>
    </source>
</evidence>
<dbReference type="PROSITE" id="PS50048">
    <property type="entry name" value="ZN2_CY6_FUNGAL_2"/>
    <property type="match status" value="1"/>
</dbReference>
<dbReference type="OrthoDB" id="2441642at2759"/>
<dbReference type="SUPFAM" id="SSF57701">
    <property type="entry name" value="Zn2/Cys6 DNA-binding domain"/>
    <property type="match status" value="1"/>
</dbReference>
<dbReference type="GO" id="GO:0000981">
    <property type="term" value="F:DNA-binding transcription factor activity, RNA polymerase II-specific"/>
    <property type="evidence" value="ECO:0007669"/>
    <property type="project" value="InterPro"/>
</dbReference>
<dbReference type="InterPro" id="IPR001138">
    <property type="entry name" value="Zn2Cys6_DnaBD"/>
</dbReference>